<evidence type="ECO:0000256" key="4">
    <source>
        <dbReference type="SAM" id="Coils"/>
    </source>
</evidence>
<evidence type="ECO:0000256" key="2">
    <source>
        <dbReference type="ARBA" id="ARBA00008044"/>
    </source>
</evidence>
<comment type="subcellular location">
    <subcellularLocation>
        <location evidence="1">Nucleus</location>
    </subcellularLocation>
</comment>
<dbReference type="AlphaFoldDB" id="A0ABD0J623"/>
<evidence type="ECO:0000256" key="1">
    <source>
        <dbReference type="ARBA" id="ARBA00004123"/>
    </source>
</evidence>
<dbReference type="EMBL" id="JACVVK020000629">
    <property type="protein sequence ID" value="KAK7462003.1"/>
    <property type="molecule type" value="Genomic_DNA"/>
</dbReference>
<dbReference type="PANTHER" id="PTHR13375:SF3">
    <property type="entry name" value="THO COMPLEX SUBUNIT 5 HOMOLOG"/>
    <property type="match status" value="1"/>
</dbReference>
<dbReference type="GO" id="GO:0005634">
    <property type="term" value="C:nucleus"/>
    <property type="evidence" value="ECO:0007669"/>
    <property type="project" value="UniProtKB-SubCell"/>
</dbReference>
<comment type="similarity">
    <text evidence="2">Belongs to the THOC5 family.</text>
</comment>
<evidence type="ECO:0000313" key="6">
    <source>
        <dbReference type="EMBL" id="KAK7462003.1"/>
    </source>
</evidence>
<evidence type="ECO:0000256" key="5">
    <source>
        <dbReference type="SAM" id="MobiDB-lite"/>
    </source>
</evidence>
<sequence length="697" mass="79750">MSTVKEITVDKKKKRLLKTEPPPDVKKVKLVDGTSSKDLEVALFHAEEEEAEARDAERDVQLFKASCSEIRDAMKDVQAMKKQKVTGEELEGRKVDVSLQFMSLKKLNRLAHFRCRKAREATNDAKQRIQQYHLQLQNLLYEAMHLQKEITKCLEFKSKDEEIELVGVDEFYRDAPDDIKRQKLTKDDPHQLMLSRLEWELEQRKELAGKLKDAQTSKEKISQEIRSKEDYLDTLQPKLSSILEATRPVQNYLKMPYDEIREQHQTARHLPMPLYVLYMQAGAYQQACDQFLKVTIDGDVNAAKSFDLGALEPDDDSDSDQEGEEQEKRNSKRRRKTVEARLSDKKQKVIRKHPLSVVLEINCKDGSVLHLTFYFLHALNIITVGVKVIPGKEVVTNSVTGGDLLSPQSVLDELYPDDHGDTTPNPANQYELARYGMGDFGQYVAQVGRPYMWAQWLGGLQFLDHVEAEPSSSLSSIRPKTSISATYMQQTIKRLRQRLKARLGLLQQLASLERGIVPCTGPVMKKFPVKIISQLVSWKRVTYDDVSILPYASTLINTGFIKRNDLVFMAVLERGSAKLTAHVIVSVDYPEVVPLFMTSISWHTQRTAATDIHVKEMEEEVNIHYEELVVDKSHDQLLSNQLQRLLVCFDVYLETEVLDVSAPVEIPKEKVIPRASRGPGRSKPYKYIPELAIFTQR</sequence>
<reference evidence="6 7" key="1">
    <citation type="journal article" date="2023" name="Sci. Data">
        <title>Genome assembly of the Korean intertidal mud-creeper Batillaria attramentaria.</title>
        <authorList>
            <person name="Patra A.K."/>
            <person name="Ho P.T."/>
            <person name="Jun S."/>
            <person name="Lee S.J."/>
            <person name="Kim Y."/>
            <person name="Won Y.J."/>
        </authorList>
    </citation>
    <scope>NUCLEOTIDE SEQUENCE [LARGE SCALE GENOMIC DNA]</scope>
    <source>
        <strain evidence="6">Wonlab-2016</strain>
    </source>
</reference>
<feature type="compositionally biased region" description="Acidic residues" evidence="5">
    <location>
        <begin position="312"/>
        <end position="325"/>
    </location>
</feature>
<evidence type="ECO:0000256" key="3">
    <source>
        <dbReference type="ARBA" id="ARBA00023242"/>
    </source>
</evidence>
<dbReference type="Pfam" id="PF09766">
    <property type="entry name" value="FmiP_Thoc5"/>
    <property type="match status" value="1"/>
</dbReference>
<evidence type="ECO:0000313" key="7">
    <source>
        <dbReference type="Proteomes" id="UP001519460"/>
    </source>
</evidence>
<protein>
    <recommendedName>
        <fullName evidence="8">THO complex subunit 5</fullName>
    </recommendedName>
</protein>
<gene>
    <name evidence="6" type="ORF">BaRGS_00038585</name>
</gene>
<feature type="region of interest" description="Disordered" evidence="5">
    <location>
        <begin position="307"/>
        <end position="343"/>
    </location>
</feature>
<comment type="caution">
    <text evidence="6">The sequence shown here is derived from an EMBL/GenBank/DDBJ whole genome shotgun (WGS) entry which is preliminary data.</text>
</comment>
<keyword evidence="3" id="KW-0539">Nucleus</keyword>
<dbReference type="PANTHER" id="PTHR13375">
    <property type="entry name" value="FMS INTERACTING PROTEIN"/>
    <property type="match status" value="1"/>
</dbReference>
<feature type="coiled-coil region" evidence="4">
    <location>
        <begin position="39"/>
        <end position="66"/>
    </location>
</feature>
<keyword evidence="7" id="KW-1185">Reference proteome</keyword>
<dbReference type="Proteomes" id="UP001519460">
    <property type="component" value="Unassembled WGS sequence"/>
</dbReference>
<keyword evidence="4" id="KW-0175">Coiled coil</keyword>
<organism evidence="6 7">
    <name type="scientific">Batillaria attramentaria</name>
    <dbReference type="NCBI Taxonomy" id="370345"/>
    <lineage>
        <taxon>Eukaryota</taxon>
        <taxon>Metazoa</taxon>
        <taxon>Spiralia</taxon>
        <taxon>Lophotrochozoa</taxon>
        <taxon>Mollusca</taxon>
        <taxon>Gastropoda</taxon>
        <taxon>Caenogastropoda</taxon>
        <taxon>Sorbeoconcha</taxon>
        <taxon>Cerithioidea</taxon>
        <taxon>Batillariidae</taxon>
        <taxon>Batillaria</taxon>
    </lineage>
</organism>
<accession>A0ABD0J623</accession>
<name>A0ABD0J623_9CAEN</name>
<evidence type="ECO:0008006" key="8">
    <source>
        <dbReference type="Google" id="ProtNLM"/>
    </source>
</evidence>
<proteinExistence type="inferred from homology"/>
<dbReference type="InterPro" id="IPR019163">
    <property type="entry name" value="THO_Thoc5"/>
</dbReference>